<dbReference type="AlphaFoldDB" id="A0AA36I798"/>
<accession>A0AA36I798</accession>
<proteinExistence type="predicted"/>
<protein>
    <submittedName>
        <fullName evidence="3">Uncharacterized protein</fullName>
    </submittedName>
</protein>
<comment type="caution">
    <text evidence="3">The sequence shown here is derived from an EMBL/GenBank/DDBJ whole genome shotgun (WGS) entry which is preliminary data.</text>
</comment>
<sequence length="207" mass="20645">MNLHVAFVFVSIFLGLSQHVQEVEVSAVGAVQPHSPVPALAHIMRAEGFAGIRAHQPELLQAGSIQDPAAAATAAAATAAATAAVTPAATAAATAAVTPAATTVAATTAAATTAAATSTTSTTTTVTNTTTVLRDESGARVPTTMTVVVTHIEIEYATVVFTEEPTTTTSTTTTSTTNTTTTTPEPKASGLRSTVAVPLLAAVAMMS</sequence>
<dbReference type="Proteomes" id="UP001178507">
    <property type="component" value="Unassembled WGS sequence"/>
</dbReference>
<feature type="compositionally biased region" description="Low complexity" evidence="1">
    <location>
        <begin position="165"/>
        <end position="186"/>
    </location>
</feature>
<evidence type="ECO:0000256" key="2">
    <source>
        <dbReference type="SAM" id="SignalP"/>
    </source>
</evidence>
<dbReference type="EMBL" id="CAUJNA010000892">
    <property type="protein sequence ID" value="CAJ1382371.1"/>
    <property type="molecule type" value="Genomic_DNA"/>
</dbReference>
<organism evidence="3 4">
    <name type="scientific">Effrenium voratum</name>
    <dbReference type="NCBI Taxonomy" id="2562239"/>
    <lineage>
        <taxon>Eukaryota</taxon>
        <taxon>Sar</taxon>
        <taxon>Alveolata</taxon>
        <taxon>Dinophyceae</taxon>
        <taxon>Suessiales</taxon>
        <taxon>Symbiodiniaceae</taxon>
        <taxon>Effrenium</taxon>
    </lineage>
</organism>
<feature type="region of interest" description="Disordered" evidence="1">
    <location>
        <begin position="165"/>
        <end position="191"/>
    </location>
</feature>
<name>A0AA36I798_9DINO</name>
<evidence type="ECO:0000313" key="3">
    <source>
        <dbReference type="EMBL" id="CAJ1382371.1"/>
    </source>
</evidence>
<keyword evidence="2" id="KW-0732">Signal</keyword>
<evidence type="ECO:0000313" key="4">
    <source>
        <dbReference type="Proteomes" id="UP001178507"/>
    </source>
</evidence>
<gene>
    <name evidence="3" type="ORF">EVOR1521_LOCUS9753</name>
</gene>
<feature type="signal peptide" evidence="2">
    <location>
        <begin position="1"/>
        <end position="22"/>
    </location>
</feature>
<evidence type="ECO:0000256" key="1">
    <source>
        <dbReference type="SAM" id="MobiDB-lite"/>
    </source>
</evidence>
<feature type="chain" id="PRO_5041299506" evidence="2">
    <location>
        <begin position="23"/>
        <end position="207"/>
    </location>
</feature>
<keyword evidence="4" id="KW-1185">Reference proteome</keyword>
<reference evidence="3" key="1">
    <citation type="submission" date="2023-08" db="EMBL/GenBank/DDBJ databases">
        <authorList>
            <person name="Chen Y."/>
            <person name="Shah S."/>
            <person name="Dougan E. K."/>
            <person name="Thang M."/>
            <person name="Chan C."/>
        </authorList>
    </citation>
    <scope>NUCLEOTIDE SEQUENCE</scope>
</reference>